<keyword evidence="1" id="KW-0808">Transferase</keyword>
<dbReference type="Gene3D" id="3.30.559.10">
    <property type="entry name" value="Chloramphenicol acetyltransferase-like domain"/>
    <property type="match status" value="2"/>
</dbReference>
<evidence type="ECO:0000313" key="2">
    <source>
        <dbReference type="EMBL" id="CAK9135739.1"/>
    </source>
</evidence>
<comment type="caution">
    <text evidence="2">The sequence shown here is derived from an EMBL/GenBank/DDBJ whole genome shotgun (WGS) entry which is preliminary data.</text>
</comment>
<reference evidence="2 3" key="1">
    <citation type="submission" date="2024-02" db="EMBL/GenBank/DDBJ databases">
        <authorList>
            <person name="Vignale AGUSTIN F."/>
            <person name="Sosa J E."/>
            <person name="Modenutti C."/>
        </authorList>
    </citation>
    <scope>NUCLEOTIDE SEQUENCE [LARGE SCALE GENOMIC DNA]</scope>
</reference>
<keyword evidence="3" id="KW-1185">Reference proteome</keyword>
<dbReference type="Proteomes" id="UP001642360">
    <property type="component" value="Unassembled WGS sequence"/>
</dbReference>
<dbReference type="InterPro" id="IPR051283">
    <property type="entry name" value="Sec_Metabolite_Acyltrans"/>
</dbReference>
<dbReference type="GO" id="GO:0016740">
    <property type="term" value="F:transferase activity"/>
    <property type="evidence" value="ECO:0007669"/>
    <property type="project" value="UniProtKB-KW"/>
</dbReference>
<evidence type="ECO:0000256" key="1">
    <source>
        <dbReference type="ARBA" id="ARBA00022679"/>
    </source>
</evidence>
<dbReference type="PANTHER" id="PTHR31896:SF64">
    <property type="entry name" value="TRICHOTHECENE 3-O-ACETYLTRANSFERASE"/>
    <property type="match status" value="1"/>
</dbReference>
<name>A0ABC8QSM0_9AQUA</name>
<dbReference type="InterPro" id="IPR023213">
    <property type="entry name" value="CAT-like_dom_sf"/>
</dbReference>
<dbReference type="Pfam" id="PF02458">
    <property type="entry name" value="Transferase"/>
    <property type="match status" value="2"/>
</dbReference>
<sequence length="301" mass="33781">MAFSQSLTLISKCTIFPDQKSIHSDVKLSVSDLSMLFCHYIQKGGLFARPPIPIDCLFSLLQCGLSQTFSHFPPLTGCLNTDPSDYVYITCNDGGVNFIHASAIHINVHKSLSPIDVPNYVKEFFVFDRTVSYDGYFKPILAVQVTELANSVFIGCSLNHAIIDGMSFWSFFNTFTKVCGTGAKKILRVPDFRRELVLISPTYLKVPECGPKSWCALPWLAVTCSRKLPSSKMTTFRMAVNCCHRLEPKLDPYYFENAIQSISTYASVGDVLSRDLRWCVEQLNKNVTAHVNATVRRCIDD</sequence>
<evidence type="ECO:0000313" key="3">
    <source>
        <dbReference type="Proteomes" id="UP001642360"/>
    </source>
</evidence>
<dbReference type="EMBL" id="CAUOFW020000725">
    <property type="protein sequence ID" value="CAK9135739.1"/>
    <property type="molecule type" value="Genomic_DNA"/>
</dbReference>
<proteinExistence type="predicted"/>
<gene>
    <name evidence="2" type="ORF">ILEXP_LOCUS2701</name>
</gene>
<protein>
    <submittedName>
        <fullName evidence="2">Uncharacterized protein</fullName>
    </submittedName>
</protein>
<organism evidence="2 3">
    <name type="scientific">Ilex paraguariensis</name>
    <name type="common">yerba mate</name>
    <dbReference type="NCBI Taxonomy" id="185542"/>
    <lineage>
        <taxon>Eukaryota</taxon>
        <taxon>Viridiplantae</taxon>
        <taxon>Streptophyta</taxon>
        <taxon>Embryophyta</taxon>
        <taxon>Tracheophyta</taxon>
        <taxon>Spermatophyta</taxon>
        <taxon>Magnoliopsida</taxon>
        <taxon>eudicotyledons</taxon>
        <taxon>Gunneridae</taxon>
        <taxon>Pentapetalae</taxon>
        <taxon>asterids</taxon>
        <taxon>campanulids</taxon>
        <taxon>Aquifoliales</taxon>
        <taxon>Aquifoliaceae</taxon>
        <taxon>Ilex</taxon>
    </lineage>
</organism>
<dbReference type="PANTHER" id="PTHR31896">
    <property type="entry name" value="FAMILY REGULATORY PROTEIN, PUTATIVE (AFU_ORTHOLOGUE AFUA_3G14730)-RELATED"/>
    <property type="match status" value="1"/>
</dbReference>
<dbReference type="AlphaFoldDB" id="A0ABC8QSM0"/>
<accession>A0ABC8QSM0</accession>